<reference evidence="1" key="1">
    <citation type="journal article" date="2018" name="DNA Res.">
        <title>Multiple hybrid de novo genome assembly of finger millet, an orphan allotetraploid crop.</title>
        <authorList>
            <person name="Hatakeyama M."/>
            <person name="Aluri S."/>
            <person name="Balachadran M.T."/>
            <person name="Sivarajan S.R."/>
            <person name="Patrignani A."/>
            <person name="Gruter S."/>
            <person name="Poveda L."/>
            <person name="Shimizu-Inatsugi R."/>
            <person name="Baeten J."/>
            <person name="Francoijs K.J."/>
            <person name="Nataraja K.N."/>
            <person name="Reddy Y.A.N."/>
            <person name="Phadnis S."/>
            <person name="Ravikumar R.L."/>
            <person name="Schlapbach R."/>
            <person name="Sreeman S.M."/>
            <person name="Shimizu K.K."/>
        </authorList>
    </citation>
    <scope>NUCLEOTIDE SEQUENCE</scope>
</reference>
<evidence type="ECO:0000313" key="1">
    <source>
        <dbReference type="EMBL" id="GJN01882.1"/>
    </source>
</evidence>
<dbReference type="AlphaFoldDB" id="A0AAV5CV95"/>
<keyword evidence="2" id="KW-1185">Reference proteome</keyword>
<organism evidence="1 2">
    <name type="scientific">Eleusine coracana subsp. coracana</name>
    <dbReference type="NCBI Taxonomy" id="191504"/>
    <lineage>
        <taxon>Eukaryota</taxon>
        <taxon>Viridiplantae</taxon>
        <taxon>Streptophyta</taxon>
        <taxon>Embryophyta</taxon>
        <taxon>Tracheophyta</taxon>
        <taxon>Spermatophyta</taxon>
        <taxon>Magnoliopsida</taxon>
        <taxon>Liliopsida</taxon>
        <taxon>Poales</taxon>
        <taxon>Poaceae</taxon>
        <taxon>PACMAD clade</taxon>
        <taxon>Chloridoideae</taxon>
        <taxon>Cynodonteae</taxon>
        <taxon>Eleusininae</taxon>
        <taxon>Eleusine</taxon>
    </lineage>
</organism>
<accession>A0AAV5CV95</accession>
<reference evidence="1" key="2">
    <citation type="submission" date="2021-12" db="EMBL/GenBank/DDBJ databases">
        <title>Resequencing data analysis of finger millet.</title>
        <authorList>
            <person name="Hatakeyama M."/>
            <person name="Aluri S."/>
            <person name="Balachadran M.T."/>
            <person name="Sivarajan S.R."/>
            <person name="Poveda L."/>
            <person name="Shimizu-Inatsugi R."/>
            <person name="Schlapbach R."/>
            <person name="Sreeman S.M."/>
            <person name="Shimizu K.K."/>
        </authorList>
    </citation>
    <scope>NUCLEOTIDE SEQUENCE</scope>
</reference>
<proteinExistence type="predicted"/>
<evidence type="ECO:0000313" key="2">
    <source>
        <dbReference type="Proteomes" id="UP001054889"/>
    </source>
</evidence>
<dbReference type="EMBL" id="BQKI01000009">
    <property type="protein sequence ID" value="GJN01882.1"/>
    <property type="molecule type" value="Genomic_DNA"/>
</dbReference>
<gene>
    <name evidence="1" type="primary">ga19184</name>
    <name evidence="1" type="ORF">PR202_ga19184</name>
</gene>
<protein>
    <submittedName>
        <fullName evidence="1">Uncharacterized protein</fullName>
    </submittedName>
</protein>
<dbReference type="Proteomes" id="UP001054889">
    <property type="component" value="Unassembled WGS sequence"/>
</dbReference>
<name>A0AAV5CV95_ELECO</name>
<comment type="caution">
    <text evidence="1">The sequence shown here is derived from an EMBL/GenBank/DDBJ whole genome shotgun (WGS) entry which is preliminary data.</text>
</comment>
<sequence>MCVTGISGCTLAGIWDCGVVLVMYLQDWFDVDTETETTKIRLYNLATDETFEANLPSDQGPECLNHTICGGYRPTLVSPASVVSSKLDHDDMERRRDRSAGILDALKPIGEQGKRKGREATLDTVCFMEFLVRIMKKLPDDLQDVVEMPLTDADDPFFIIVKEH</sequence>